<proteinExistence type="predicted"/>
<gene>
    <name evidence="3" type="ORF">FBUS_00669</name>
</gene>
<dbReference type="AlphaFoldDB" id="A0A8E0VI00"/>
<reference evidence="3" key="1">
    <citation type="submission" date="2019-05" db="EMBL/GenBank/DDBJ databases">
        <title>Annotation for the trematode Fasciolopsis buski.</title>
        <authorList>
            <person name="Choi Y.-J."/>
        </authorList>
    </citation>
    <scope>NUCLEOTIDE SEQUENCE</scope>
    <source>
        <strain evidence="3">HT</strain>
        <tissue evidence="3">Whole worm</tissue>
    </source>
</reference>
<dbReference type="Proteomes" id="UP000728185">
    <property type="component" value="Unassembled WGS sequence"/>
</dbReference>
<accession>A0A8E0VI00</accession>
<sequence>QADAKSRIAGYEAQIQRQHHELEVERKRSQELLLNLNESQNELTRCLEHQKHQSEVISSLEYQFAELNAQKQRLFEEVTQSISLNEGTVTELQAQVAQLSNDLTRVTAELQEAQHRAGQLKTELDVARAGKSLNNVTTPNSTAPMEPCPEERADAGVCTEFILDGDRRAGGANSSSPSGQAQPSLMAGMESKAALDQLREQLNVAQDKCKKAIRDRSEARKQQKVLATELTRYKNTLMETEYLLSKLQEFVGESEQKWRHLLMESENERNQLAARLEEANKTSREVISVYLVSSC</sequence>
<comment type="caution">
    <text evidence="3">The sequence shown here is derived from an EMBL/GenBank/DDBJ whole genome shotgun (WGS) entry which is preliminary data.</text>
</comment>
<dbReference type="EMBL" id="LUCM01007780">
    <property type="protein sequence ID" value="KAA0189360.1"/>
    <property type="molecule type" value="Genomic_DNA"/>
</dbReference>
<name>A0A8E0VI00_9TREM</name>
<keyword evidence="1" id="KW-0175">Coiled coil</keyword>
<evidence type="ECO:0000256" key="2">
    <source>
        <dbReference type="SAM" id="MobiDB-lite"/>
    </source>
</evidence>
<evidence type="ECO:0000313" key="4">
    <source>
        <dbReference type="Proteomes" id="UP000728185"/>
    </source>
</evidence>
<feature type="coiled-coil region" evidence="1">
    <location>
        <begin position="188"/>
        <end position="222"/>
    </location>
</feature>
<evidence type="ECO:0000313" key="3">
    <source>
        <dbReference type="EMBL" id="KAA0189360.1"/>
    </source>
</evidence>
<feature type="compositionally biased region" description="Polar residues" evidence="2">
    <location>
        <begin position="172"/>
        <end position="183"/>
    </location>
</feature>
<protein>
    <submittedName>
        <fullName evidence="3">Uncharacterized protein</fullName>
    </submittedName>
</protein>
<keyword evidence="4" id="KW-1185">Reference proteome</keyword>
<evidence type="ECO:0000256" key="1">
    <source>
        <dbReference type="SAM" id="Coils"/>
    </source>
</evidence>
<dbReference type="OrthoDB" id="6264405at2759"/>
<feature type="coiled-coil region" evidence="1">
    <location>
        <begin position="8"/>
        <end position="123"/>
    </location>
</feature>
<organism evidence="3 4">
    <name type="scientific">Fasciolopsis buskii</name>
    <dbReference type="NCBI Taxonomy" id="27845"/>
    <lineage>
        <taxon>Eukaryota</taxon>
        <taxon>Metazoa</taxon>
        <taxon>Spiralia</taxon>
        <taxon>Lophotrochozoa</taxon>
        <taxon>Platyhelminthes</taxon>
        <taxon>Trematoda</taxon>
        <taxon>Digenea</taxon>
        <taxon>Plagiorchiida</taxon>
        <taxon>Echinostomata</taxon>
        <taxon>Echinostomatoidea</taxon>
        <taxon>Fasciolidae</taxon>
        <taxon>Fasciolopsis</taxon>
    </lineage>
</organism>
<feature type="region of interest" description="Disordered" evidence="2">
    <location>
        <begin position="166"/>
        <end position="187"/>
    </location>
</feature>
<feature type="non-terminal residue" evidence="3">
    <location>
        <position position="1"/>
    </location>
</feature>